<evidence type="ECO:0000313" key="2">
    <source>
        <dbReference type="EMBL" id="SFZ84086.1"/>
    </source>
</evidence>
<keyword evidence="1" id="KW-1133">Transmembrane helix</keyword>
<sequence>MRSENEILKEIKIKEKSLNLYSFKILGVAVWRLVRFPVRVNKINKEIGFTNRTTKVRIPFREVLFNYVTSFFQFIGIILRRKKYKYLVLAFPRLSQQDEGYFDKFTDPLIAQSNLKSNTLVLQRNLSGKQFSPRYNEDADYKISDFIDYTSKLIGVLIAPVIYIIYGKKIHKLVKDASMYFSLSKKIRSIISYKIGEFLIHYFFSSLILKAIGARQIFVVDRIVFLPFIRAAKVKNIEVLELQHGITHSETVLYTGDYQPEIDPDIFLNFGVKWIGEQFSIPIKKQVNIGWAYNSWLLVKADIEVNQKTVLMVSSPAITDKILKTTLELAEQYSTYSFSIRLHPQEALSSAQQKQLHNRKNIVLDNKNIDSLISVLKHEVIIGENSSVVYEALSLGKKIGKIMFNGLDSKKKLDSKFEGLKYLYGIKDFSFFVSNASKKNISSSGIYDTFDKKKFNKLLK</sequence>
<keyword evidence="1" id="KW-0812">Transmembrane</keyword>
<dbReference type="AlphaFoldDB" id="A0A2H1EBZ1"/>
<evidence type="ECO:0000313" key="3">
    <source>
        <dbReference type="Proteomes" id="UP000231564"/>
    </source>
</evidence>
<feature type="transmembrane region" description="Helical" evidence="1">
    <location>
        <begin position="149"/>
        <end position="166"/>
    </location>
</feature>
<evidence type="ECO:0000256" key="1">
    <source>
        <dbReference type="SAM" id="Phobius"/>
    </source>
</evidence>
<keyword evidence="3" id="KW-1185">Reference proteome</keyword>
<reference evidence="2 3" key="1">
    <citation type="submission" date="2016-11" db="EMBL/GenBank/DDBJ databases">
        <authorList>
            <person name="Jaros S."/>
            <person name="Januszkiewicz K."/>
            <person name="Wedrychowicz H."/>
        </authorList>
    </citation>
    <scope>NUCLEOTIDE SEQUENCE [LARGE SCALE GENOMIC DNA]</scope>
    <source>
        <strain evidence="2">NCIMB 2154T</strain>
    </source>
</reference>
<accession>A0A2H1EBZ1</accession>
<keyword evidence="1" id="KW-0472">Membrane</keyword>
<dbReference type="STRING" id="1349785.GCA_000509405_02351"/>
<dbReference type="Proteomes" id="UP000231564">
    <property type="component" value="Chromosome MARIT"/>
</dbReference>
<organism evidence="2 3">
    <name type="scientific">Tenacibaculum maritimum NCIMB 2154</name>
    <dbReference type="NCBI Taxonomy" id="1349785"/>
    <lineage>
        <taxon>Bacteria</taxon>
        <taxon>Pseudomonadati</taxon>
        <taxon>Bacteroidota</taxon>
        <taxon>Flavobacteriia</taxon>
        <taxon>Flavobacteriales</taxon>
        <taxon>Flavobacteriaceae</taxon>
        <taxon>Tenacibaculum</taxon>
    </lineage>
</organism>
<proteinExistence type="predicted"/>
<dbReference type="EMBL" id="LT634361">
    <property type="protein sequence ID" value="SFZ84086.1"/>
    <property type="molecule type" value="Genomic_DNA"/>
</dbReference>
<gene>
    <name evidence="2" type="ORF">MARIT_2529</name>
</gene>
<dbReference type="KEGG" id="tmar:MARIT_2529"/>
<feature type="transmembrane region" description="Helical" evidence="1">
    <location>
        <begin position="58"/>
        <end position="79"/>
    </location>
</feature>
<protein>
    <submittedName>
        <fullName evidence="2">Conserved membrane protein. Putative O-antigen biosynthesis protein</fullName>
    </submittedName>
</protein>
<name>A0A2H1EBZ1_9FLAO</name>